<dbReference type="AlphaFoldDB" id="A0A0M3I3Y2"/>
<protein>
    <submittedName>
        <fullName evidence="2">Uncharacterized protein</fullName>
    </submittedName>
</protein>
<dbReference type="Proteomes" id="UP000036681">
    <property type="component" value="Unplaced"/>
</dbReference>
<organism evidence="1 2">
    <name type="scientific">Ascaris lumbricoides</name>
    <name type="common">Giant roundworm</name>
    <dbReference type="NCBI Taxonomy" id="6252"/>
    <lineage>
        <taxon>Eukaryota</taxon>
        <taxon>Metazoa</taxon>
        <taxon>Ecdysozoa</taxon>
        <taxon>Nematoda</taxon>
        <taxon>Chromadorea</taxon>
        <taxon>Rhabditida</taxon>
        <taxon>Spirurina</taxon>
        <taxon>Ascaridomorpha</taxon>
        <taxon>Ascaridoidea</taxon>
        <taxon>Ascarididae</taxon>
        <taxon>Ascaris</taxon>
    </lineage>
</organism>
<keyword evidence="1" id="KW-1185">Reference proteome</keyword>
<reference evidence="2" key="1">
    <citation type="submission" date="2017-02" db="UniProtKB">
        <authorList>
            <consortium name="WormBaseParasite"/>
        </authorList>
    </citation>
    <scope>IDENTIFICATION</scope>
</reference>
<dbReference type="WBParaSite" id="ALUE_0001141501-mRNA-1">
    <property type="protein sequence ID" value="ALUE_0001141501-mRNA-1"/>
    <property type="gene ID" value="ALUE_0001141501"/>
</dbReference>
<proteinExistence type="predicted"/>
<evidence type="ECO:0000313" key="1">
    <source>
        <dbReference type="Proteomes" id="UP000036681"/>
    </source>
</evidence>
<accession>A0A0M3I3Y2</accession>
<name>A0A0M3I3Y2_ASCLU</name>
<sequence>MISKGFLAVGNIGRRERSLFGACSYYERDFRSYQLRFEASGDRRAEEFSPSLVSKFGRINQEITLVGRSQTQSSAVRFSWKNVCWFVLYQAQL</sequence>
<evidence type="ECO:0000313" key="2">
    <source>
        <dbReference type="WBParaSite" id="ALUE_0001141501-mRNA-1"/>
    </source>
</evidence>